<evidence type="ECO:0000313" key="2">
    <source>
        <dbReference type="Proteomes" id="UP000182932"/>
    </source>
</evidence>
<dbReference type="Gene3D" id="1.10.3700.10">
    <property type="entry name" value="AGR C 984p-like"/>
    <property type="match status" value="1"/>
</dbReference>
<dbReference type="SUPFAM" id="SSF158837">
    <property type="entry name" value="AGR C 984p-like"/>
    <property type="match status" value="1"/>
</dbReference>
<evidence type="ECO:0008006" key="3">
    <source>
        <dbReference type="Google" id="ProtNLM"/>
    </source>
</evidence>
<keyword evidence="2" id="KW-1185">Reference proteome</keyword>
<comment type="caution">
    <text evidence="1">The sequence shown here is derived from an EMBL/GenBank/DDBJ whole genome shotgun (WGS) entry which is preliminary data.</text>
</comment>
<proteinExistence type="predicted"/>
<dbReference type="InterPro" id="IPR010626">
    <property type="entry name" value="DUF1217"/>
</dbReference>
<organism evidence="1 2">
    <name type="scientific">Marinovum algicola</name>
    <dbReference type="NCBI Taxonomy" id="42444"/>
    <lineage>
        <taxon>Bacteria</taxon>
        <taxon>Pseudomonadati</taxon>
        <taxon>Pseudomonadota</taxon>
        <taxon>Alphaproteobacteria</taxon>
        <taxon>Rhodobacterales</taxon>
        <taxon>Roseobacteraceae</taxon>
        <taxon>Marinovum</taxon>
    </lineage>
</organism>
<dbReference type="GeneID" id="80819755"/>
<name>A0A975WCQ2_9RHOB</name>
<dbReference type="AlphaFoldDB" id="A0A975WCQ2"/>
<dbReference type="Proteomes" id="UP000182932">
    <property type="component" value="Unassembled WGS sequence"/>
</dbReference>
<evidence type="ECO:0000313" key="1">
    <source>
        <dbReference type="EMBL" id="SEJ93508.1"/>
    </source>
</evidence>
<sequence>MISVAGMSGNVALRLVDATETKEQEMMRDAPQNARAIAYFLENIETVETVDDLMADYELYSFVMKAHDLEDQIFGKAMMEKILKSNIEEEDALVNKLTDSRFTELYTTMGFGTDGIGNINTMLGNWKTRMVDKFIDTQYVNEKADENEALGIALDFRRKAADINTAYDILKDSDISQFVRTVLGLPDAVAALDIDRQAEFIAEKLDLESLKDPAEVEKLVTRYVAISDATSDLTANNAALQILSSGVGSGSFVPVTLDISAVTGFSGYKLR</sequence>
<dbReference type="InterPro" id="IPR023157">
    <property type="entry name" value="AGR-C-984p-like_sf"/>
</dbReference>
<dbReference type="Pfam" id="PF06748">
    <property type="entry name" value="DUF1217"/>
    <property type="match status" value="1"/>
</dbReference>
<protein>
    <recommendedName>
        <fullName evidence="3">Flagellar basal-body rod protein FlgF</fullName>
    </recommendedName>
</protein>
<gene>
    <name evidence="1" type="ORF">SAMN04487940_11492</name>
</gene>
<reference evidence="1 2" key="1">
    <citation type="submission" date="2016-10" db="EMBL/GenBank/DDBJ databases">
        <authorList>
            <person name="Varghese N."/>
            <person name="Submissions S."/>
        </authorList>
    </citation>
    <scope>NUCLEOTIDE SEQUENCE [LARGE SCALE GENOMIC DNA]</scope>
    <source>
        <strain evidence="1 2">FF3</strain>
    </source>
</reference>
<dbReference type="RefSeq" id="WP_074837712.1">
    <property type="nucleotide sequence ID" value="NZ_FNYY01000014.1"/>
</dbReference>
<dbReference type="EMBL" id="FNYY01000014">
    <property type="protein sequence ID" value="SEJ93508.1"/>
    <property type="molecule type" value="Genomic_DNA"/>
</dbReference>
<accession>A0A975WCQ2</accession>